<dbReference type="EMBL" id="JACBGI020000002">
    <property type="protein sequence ID" value="MBF6057140.1"/>
    <property type="molecule type" value="Genomic_DNA"/>
</dbReference>
<evidence type="ECO:0000256" key="1">
    <source>
        <dbReference type="ARBA" id="ARBA00004141"/>
    </source>
</evidence>
<evidence type="ECO:0000313" key="8">
    <source>
        <dbReference type="Proteomes" id="UP001193680"/>
    </source>
</evidence>
<evidence type="ECO:0000256" key="5">
    <source>
        <dbReference type="SAM" id="Phobius"/>
    </source>
</evidence>
<evidence type="ECO:0000256" key="4">
    <source>
        <dbReference type="ARBA" id="ARBA00023136"/>
    </source>
</evidence>
<proteinExistence type="predicted"/>
<feature type="domain" description="RDD" evidence="6">
    <location>
        <begin position="7"/>
        <end position="124"/>
    </location>
</feature>
<sequence length="136" mass="15666">MNGLKILFAQIYDFILLCAIWFGAAIPFVLWQGGGEFEKNPILLLGFQLYLLAITYLYLTYFWTQSGQTPGLRTWKLQLRRQDDFLMTRHNANLRFLLSVLLFPIGWVGLFLPGQQLLQDRLAKTKIVAVQPEGSL</sequence>
<keyword evidence="8" id="KW-1185">Reference proteome</keyword>
<feature type="transmembrane region" description="Helical" evidence="5">
    <location>
        <begin position="6"/>
        <end position="30"/>
    </location>
</feature>
<dbReference type="Pfam" id="PF06271">
    <property type="entry name" value="RDD"/>
    <property type="match status" value="1"/>
</dbReference>
<dbReference type="InterPro" id="IPR010432">
    <property type="entry name" value="RDD"/>
</dbReference>
<evidence type="ECO:0000256" key="3">
    <source>
        <dbReference type="ARBA" id="ARBA00022989"/>
    </source>
</evidence>
<feature type="transmembrane region" description="Helical" evidence="5">
    <location>
        <begin position="42"/>
        <end position="63"/>
    </location>
</feature>
<evidence type="ECO:0000313" key="7">
    <source>
        <dbReference type="EMBL" id="MBF6057140.1"/>
    </source>
</evidence>
<reference evidence="7 8" key="1">
    <citation type="submission" date="2020-06" db="EMBL/GenBank/DDBJ databases">
        <authorList>
            <person name="Scott K."/>
        </authorList>
    </citation>
    <scope>NUCLEOTIDE SEQUENCE [LARGE SCALE GENOMIC DNA]</scope>
    <source>
        <strain evidence="7 8">HH1</strain>
    </source>
</reference>
<keyword evidence="2 5" id="KW-0812">Transmembrane</keyword>
<evidence type="ECO:0000256" key="2">
    <source>
        <dbReference type="ARBA" id="ARBA00022692"/>
    </source>
</evidence>
<protein>
    <submittedName>
        <fullName evidence="7">RDD family protein</fullName>
    </submittedName>
</protein>
<organism evidence="7 8">
    <name type="scientific">Thiomicrorhabdus heinhorstiae</name>
    <dbReference type="NCBI Taxonomy" id="2748010"/>
    <lineage>
        <taxon>Bacteria</taxon>
        <taxon>Pseudomonadati</taxon>
        <taxon>Pseudomonadota</taxon>
        <taxon>Gammaproteobacteria</taxon>
        <taxon>Thiotrichales</taxon>
        <taxon>Piscirickettsiaceae</taxon>
        <taxon>Thiomicrorhabdus</taxon>
    </lineage>
</organism>
<accession>A0ABS0BVN9</accession>
<dbReference type="RefSeq" id="WP_194947507.1">
    <property type="nucleotide sequence ID" value="NZ_JACBGI020000002.1"/>
</dbReference>
<comment type="caution">
    <text evidence="7">The sequence shown here is derived from an EMBL/GenBank/DDBJ whole genome shotgun (WGS) entry which is preliminary data.</text>
</comment>
<evidence type="ECO:0000259" key="6">
    <source>
        <dbReference type="Pfam" id="PF06271"/>
    </source>
</evidence>
<name>A0ABS0BVN9_9GAMM</name>
<reference evidence="7 8" key="2">
    <citation type="submission" date="2020-11" db="EMBL/GenBank/DDBJ databases">
        <title>Sulfur oxidizing isolate from Hospital Hole Sinkhole.</title>
        <authorList>
            <person name="Scott K.M."/>
        </authorList>
    </citation>
    <scope>NUCLEOTIDE SEQUENCE [LARGE SCALE GENOMIC DNA]</scope>
    <source>
        <strain evidence="7 8">HH1</strain>
    </source>
</reference>
<keyword evidence="3 5" id="KW-1133">Transmembrane helix</keyword>
<keyword evidence="4 5" id="KW-0472">Membrane</keyword>
<feature type="transmembrane region" description="Helical" evidence="5">
    <location>
        <begin position="94"/>
        <end position="112"/>
    </location>
</feature>
<gene>
    <name evidence="7" type="ORF">H8792_002185</name>
</gene>
<dbReference type="Proteomes" id="UP001193680">
    <property type="component" value="Unassembled WGS sequence"/>
</dbReference>
<comment type="subcellular location">
    <subcellularLocation>
        <location evidence="1">Membrane</location>
        <topology evidence="1">Multi-pass membrane protein</topology>
    </subcellularLocation>
</comment>